<dbReference type="Proteomes" id="UP000664835">
    <property type="component" value="Unassembled WGS sequence"/>
</dbReference>
<gene>
    <name evidence="4" type="ORF">J3998_06150</name>
</gene>
<protein>
    <submittedName>
        <fullName evidence="4">Alpha/beta hydrolase</fullName>
    </submittedName>
</protein>
<name>A0ABS3Q4A5_9GAMM</name>
<proteinExistence type="predicted"/>
<evidence type="ECO:0000256" key="2">
    <source>
        <dbReference type="SAM" id="SignalP"/>
    </source>
</evidence>
<sequence>MVLFNRYLILLFLFFSVQVSAQTFKDIAYGTDDKQTLDIYVPDVNPPVDGFPVHVFVHGGAWNIGDKSTVKLRHATAYNKQNIILLSVNYRLAPDNKFPDFVEDIALASAWIHRNIGRYGGNQNAMLLSGHSAGAHMVALVGIAPKYLQAQNLSLAMWQAVVPVDTASFDLIKKQEGAGARLVERMKSKAFGDSPQVLREASPLYQVQANSAVAPFYLYATAERQDAVQANFQLAEKLRRNGYQAQVRALGGDLSHADMRKLIFDSDSEIFQRIVSLLK</sequence>
<evidence type="ECO:0000259" key="3">
    <source>
        <dbReference type="Pfam" id="PF20434"/>
    </source>
</evidence>
<keyword evidence="5" id="KW-1185">Reference proteome</keyword>
<organism evidence="4 5">
    <name type="scientific">Thiomicrorhabdus marina</name>
    <dbReference type="NCBI Taxonomy" id="2818442"/>
    <lineage>
        <taxon>Bacteria</taxon>
        <taxon>Pseudomonadati</taxon>
        <taxon>Pseudomonadota</taxon>
        <taxon>Gammaproteobacteria</taxon>
        <taxon>Thiotrichales</taxon>
        <taxon>Piscirickettsiaceae</taxon>
        <taxon>Thiomicrorhabdus</taxon>
    </lineage>
</organism>
<keyword evidence="1 4" id="KW-0378">Hydrolase</keyword>
<feature type="signal peptide" evidence="2">
    <location>
        <begin position="1"/>
        <end position="21"/>
    </location>
</feature>
<reference evidence="4 5" key="1">
    <citation type="submission" date="2021-03" db="EMBL/GenBank/DDBJ databases">
        <title>Thiomicrorhabdus sp.nov.,novel sulfur-oxidizing bacteria isolated from coastal sediment.</title>
        <authorList>
            <person name="Liu X."/>
        </authorList>
    </citation>
    <scope>NUCLEOTIDE SEQUENCE [LARGE SCALE GENOMIC DNA]</scope>
    <source>
        <strain evidence="4 5">6S2-11</strain>
    </source>
</reference>
<dbReference type="GO" id="GO:0016787">
    <property type="term" value="F:hydrolase activity"/>
    <property type="evidence" value="ECO:0007669"/>
    <property type="project" value="UniProtKB-KW"/>
</dbReference>
<dbReference type="InterPro" id="IPR050300">
    <property type="entry name" value="GDXG_lipolytic_enzyme"/>
</dbReference>
<feature type="chain" id="PRO_5045798004" evidence="2">
    <location>
        <begin position="22"/>
        <end position="279"/>
    </location>
</feature>
<comment type="caution">
    <text evidence="4">The sequence shown here is derived from an EMBL/GenBank/DDBJ whole genome shotgun (WGS) entry which is preliminary data.</text>
</comment>
<evidence type="ECO:0000313" key="4">
    <source>
        <dbReference type="EMBL" id="MBO1927154.1"/>
    </source>
</evidence>
<feature type="domain" description="BD-FAE-like" evidence="3">
    <location>
        <begin position="37"/>
        <end position="212"/>
    </location>
</feature>
<dbReference type="EMBL" id="JAGETV010000007">
    <property type="protein sequence ID" value="MBO1927154.1"/>
    <property type="molecule type" value="Genomic_DNA"/>
</dbReference>
<dbReference type="Gene3D" id="3.40.50.1820">
    <property type="entry name" value="alpha/beta hydrolase"/>
    <property type="match status" value="1"/>
</dbReference>
<dbReference type="PANTHER" id="PTHR48081:SF33">
    <property type="entry name" value="KYNURENINE FORMAMIDASE"/>
    <property type="match status" value="1"/>
</dbReference>
<dbReference type="Pfam" id="PF20434">
    <property type="entry name" value="BD-FAE"/>
    <property type="match status" value="1"/>
</dbReference>
<accession>A0ABS3Q4A5</accession>
<keyword evidence="2" id="KW-0732">Signal</keyword>
<dbReference type="PANTHER" id="PTHR48081">
    <property type="entry name" value="AB HYDROLASE SUPERFAMILY PROTEIN C4A8.06C"/>
    <property type="match status" value="1"/>
</dbReference>
<evidence type="ECO:0000313" key="5">
    <source>
        <dbReference type="Proteomes" id="UP000664835"/>
    </source>
</evidence>
<dbReference type="InterPro" id="IPR029058">
    <property type="entry name" value="AB_hydrolase_fold"/>
</dbReference>
<dbReference type="RefSeq" id="WP_208148598.1">
    <property type="nucleotide sequence ID" value="NZ_JAGETV010000007.1"/>
</dbReference>
<dbReference type="SUPFAM" id="SSF53474">
    <property type="entry name" value="alpha/beta-Hydrolases"/>
    <property type="match status" value="1"/>
</dbReference>
<dbReference type="InterPro" id="IPR049492">
    <property type="entry name" value="BD-FAE-like_dom"/>
</dbReference>
<evidence type="ECO:0000256" key="1">
    <source>
        <dbReference type="ARBA" id="ARBA00022801"/>
    </source>
</evidence>